<evidence type="ECO:0000313" key="3">
    <source>
        <dbReference type="Proteomes" id="UP000194841"/>
    </source>
</evidence>
<reference evidence="2 3" key="1">
    <citation type="submission" date="2017-02" db="EMBL/GenBank/DDBJ databases">
        <title>Pseudoalteromonas ulvae TC14 Genome.</title>
        <authorList>
            <person name="Molmeret M."/>
        </authorList>
    </citation>
    <scope>NUCLEOTIDE SEQUENCE [LARGE SCALE GENOMIC DNA]</scope>
    <source>
        <strain evidence="2">TC14</strain>
    </source>
</reference>
<dbReference type="EMBL" id="MWPV01000001">
    <property type="protein sequence ID" value="OUL59654.1"/>
    <property type="molecule type" value="Genomic_DNA"/>
</dbReference>
<gene>
    <name evidence="2" type="ORF">B1199_05325</name>
</gene>
<proteinExistence type="predicted"/>
<dbReference type="AlphaFoldDB" id="A0A244CVR8"/>
<dbReference type="Gene3D" id="3.40.190.10">
    <property type="entry name" value="Periplasmic binding protein-like II"/>
    <property type="match status" value="1"/>
</dbReference>
<comment type="caution">
    <text evidence="2">The sequence shown here is derived from an EMBL/GenBank/DDBJ whole genome shotgun (WGS) entry which is preliminary data.</text>
</comment>
<evidence type="ECO:0000256" key="1">
    <source>
        <dbReference type="SAM" id="SignalP"/>
    </source>
</evidence>
<feature type="chain" id="PRO_5012444751" evidence="1">
    <location>
        <begin position="20"/>
        <end position="304"/>
    </location>
</feature>
<protein>
    <submittedName>
        <fullName evidence="2">Uncharacterized protein</fullName>
    </submittedName>
</protein>
<keyword evidence="1" id="KW-0732">Signal</keyword>
<accession>A0A244CVR8</accession>
<dbReference type="OrthoDB" id="547680at2"/>
<dbReference type="Proteomes" id="UP000194841">
    <property type="component" value="Unassembled WGS sequence"/>
</dbReference>
<dbReference type="RefSeq" id="WP_086743044.1">
    <property type="nucleotide sequence ID" value="NZ_MWPV01000001.1"/>
</dbReference>
<dbReference type="SUPFAM" id="SSF53850">
    <property type="entry name" value="Periplasmic binding protein-like II"/>
    <property type="match status" value="1"/>
</dbReference>
<name>A0A244CVR8_PSEDV</name>
<sequence length="304" mass="35791">MKLWLLIPLLLCLHHFAIAEESPLFSQASINAREIIYPRPSRGEDLEKWYPLILLKSALDHSELRYWLRPTSSVMVQSRAIKELTHGDAITVTWTMTDKTREDELLPVRIPIYKGLYGWRLLITTQKKAEIYQTYNNVERFKKLIYLQGHDWPDSEILQDNDFNVTTAVSYEALFQMLLKGRGDVFPRSIIEVDWELSHRDDRNEFAVINHTALYYPTAMYFFFNKQDHTLANAVEKGLMAMHHNGEFERLFNRFFAKEIARADLNNKQIIELTNQQLPKLTPLDNSLFWFRPDQTLQQTSNPL</sequence>
<evidence type="ECO:0000313" key="2">
    <source>
        <dbReference type="EMBL" id="OUL59654.1"/>
    </source>
</evidence>
<keyword evidence="3" id="KW-1185">Reference proteome</keyword>
<organism evidence="2 3">
    <name type="scientific">Pseudoalteromonas ulvae</name>
    <dbReference type="NCBI Taxonomy" id="107327"/>
    <lineage>
        <taxon>Bacteria</taxon>
        <taxon>Pseudomonadati</taxon>
        <taxon>Pseudomonadota</taxon>
        <taxon>Gammaproteobacteria</taxon>
        <taxon>Alteromonadales</taxon>
        <taxon>Pseudoalteromonadaceae</taxon>
        <taxon>Pseudoalteromonas</taxon>
    </lineage>
</organism>
<feature type="signal peptide" evidence="1">
    <location>
        <begin position="1"/>
        <end position="19"/>
    </location>
</feature>